<dbReference type="EMBL" id="BFEA01000425">
    <property type="protein sequence ID" value="GBG83009.1"/>
    <property type="molecule type" value="Genomic_DNA"/>
</dbReference>
<dbReference type="InterPro" id="IPR009003">
    <property type="entry name" value="Peptidase_S1_PA"/>
</dbReference>
<evidence type="ECO:0000256" key="1">
    <source>
        <dbReference type="ARBA" id="ARBA00023157"/>
    </source>
</evidence>
<evidence type="ECO:0000313" key="3">
    <source>
        <dbReference type="EMBL" id="GBG83009.1"/>
    </source>
</evidence>
<keyword evidence="1" id="KW-1015">Disulfide bond</keyword>
<dbReference type="Pfam" id="PF00089">
    <property type="entry name" value="Trypsin"/>
    <property type="match status" value="1"/>
</dbReference>
<dbReference type="AlphaFoldDB" id="A0A388LL09"/>
<feature type="domain" description="Peptidase S1" evidence="2">
    <location>
        <begin position="1"/>
        <end position="218"/>
    </location>
</feature>
<dbReference type="OrthoDB" id="414661at2759"/>
<dbReference type="InterPro" id="IPR001254">
    <property type="entry name" value="Trypsin_dom"/>
</dbReference>
<name>A0A388LL09_CHABU</name>
<accession>A0A388LL09</accession>
<dbReference type="PROSITE" id="PS50240">
    <property type="entry name" value="TRYPSIN_DOM"/>
    <property type="match status" value="1"/>
</dbReference>
<comment type="caution">
    <text evidence="3">The sequence shown here is derived from an EMBL/GenBank/DDBJ whole genome shotgun (WGS) entry which is preliminary data.</text>
</comment>
<dbReference type="CDD" id="cd00190">
    <property type="entry name" value="Tryp_SPc"/>
    <property type="match status" value="1"/>
</dbReference>
<evidence type="ECO:0000259" key="2">
    <source>
        <dbReference type="PROSITE" id="PS50240"/>
    </source>
</evidence>
<dbReference type="Gramene" id="GBG83009">
    <property type="protein sequence ID" value="GBG83009"/>
    <property type="gene ID" value="CBR_g36628"/>
</dbReference>
<dbReference type="SUPFAM" id="SSF50494">
    <property type="entry name" value="Trypsin-like serine proteases"/>
    <property type="match status" value="1"/>
</dbReference>
<dbReference type="GO" id="GO:0006508">
    <property type="term" value="P:proteolysis"/>
    <property type="evidence" value="ECO:0007669"/>
    <property type="project" value="InterPro"/>
</dbReference>
<dbReference type="SMART" id="SM00020">
    <property type="entry name" value="Tryp_SPc"/>
    <property type="match status" value="1"/>
</dbReference>
<dbReference type="InterPro" id="IPR001314">
    <property type="entry name" value="Peptidase_S1A"/>
</dbReference>
<sequence length="393" mass="42041">MIEMASRTATSVDEEVTRITANCLVAPGFPDVREPADILIRVGSSKIERGGTVGVAKVWSHPAFNLNRNGTYANDVALLKLVRALPISDTLMPIKLAYDDGALTPLSDVSISGWGTAEIGGNLSSVLLGATVDHLPNGCGRYGSFFKPQVMICAGCSNGGVDSCQGDNGGPATVSSSSGGCPVLVGLPSFGAQCADPHFPGVYARASALLGWLESTAGLSFSSQYSIRPTKNCQTCAGPRQPSCGLIPRFDFNRCKLEAWISFSFKFYLKPCVRRSTGQRRSHVISEASLQAFFQPASFRSFTPEGDVFFLQGLSGGFSRLKLMGVEVRVPLKNTISSRQASLGRPKGSWTALWPSNPNFPDMACGSYYTYVAVFISRDRKLVQVSQPSSYAV</sequence>
<reference evidence="3 4" key="1">
    <citation type="journal article" date="2018" name="Cell">
        <title>The Chara Genome: Secondary Complexity and Implications for Plant Terrestrialization.</title>
        <authorList>
            <person name="Nishiyama T."/>
            <person name="Sakayama H."/>
            <person name="Vries J.D."/>
            <person name="Buschmann H."/>
            <person name="Saint-Marcoux D."/>
            <person name="Ullrich K.K."/>
            <person name="Haas F.B."/>
            <person name="Vanderstraeten L."/>
            <person name="Becker D."/>
            <person name="Lang D."/>
            <person name="Vosolsobe S."/>
            <person name="Rombauts S."/>
            <person name="Wilhelmsson P.K.I."/>
            <person name="Janitza P."/>
            <person name="Kern R."/>
            <person name="Heyl A."/>
            <person name="Rumpler F."/>
            <person name="Villalobos L.I.A.C."/>
            <person name="Clay J.M."/>
            <person name="Skokan R."/>
            <person name="Toyoda A."/>
            <person name="Suzuki Y."/>
            <person name="Kagoshima H."/>
            <person name="Schijlen E."/>
            <person name="Tajeshwar N."/>
            <person name="Catarino B."/>
            <person name="Hetherington A.J."/>
            <person name="Saltykova A."/>
            <person name="Bonnot C."/>
            <person name="Breuninger H."/>
            <person name="Symeonidi A."/>
            <person name="Radhakrishnan G.V."/>
            <person name="Van Nieuwerburgh F."/>
            <person name="Deforce D."/>
            <person name="Chang C."/>
            <person name="Karol K.G."/>
            <person name="Hedrich R."/>
            <person name="Ulvskov P."/>
            <person name="Glockner G."/>
            <person name="Delwiche C.F."/>
            <person name="Petrasek J."/>
            <person name="Van de Peer Y."/>
            <person name="Friml J."/>
            <person name="Beilby M."/>
            <person name="Dolan L."/>
            <person name="Kohara Y."/>
            <person name="Sugano S."/>
            <person name="Fujiyama A."/>
            <person name="Delaux P.-M."/>
            <person name="Quint M."/>
            <person name="TheiBen G."/>
            <person name="Hagemann M."/>
            <person name="Harholt J."/>
            <person name="Dunand C."/>
            <person name="Zachgo S."/>
            <person name="Langdale J."/>
            <person name="Maumus F."/>
            <person name="Straeten D.V.D."/>
            <person name="Gould S.B."/>
            <person name="Rensing S.A."/>
        </authorList>
    </citation>
    <scope>NUCLEOTIDE SEQUENCE [LARGE SCALE GENOMIC DNA]</scope>
    <source>
        <strain evidence="3 4">S276</strain>
    </source>
</reference>
<dbReference type="PRINTS" id="PR00722">
    <property type="entry name" value="CHYMOTRYPSIN"/>
</dbReference>
<dbReference type="Gene3D" id="2.40.10.10">
    <property type="entry name" value="Trypsin-like serine proteases"/>
    <property type="match status" value="1"/>
</dbReference>
<gene>
    <name evidence="3" type="ORF">CBR_g36628</name>
</gene>
<dbReference type="STRING" id="69332.A0A388LL09"/>
<dbReference type="Proteomes" id="UP000265515">
    <property type="component" value="Unassembled WGS sequence"/>
</dbReference>
<dbReference type="GO" id="GO:0004252">
    <property type="term" value="F:serine-type endopeptidase activity"/>
    <property type="evidence" value="ECO:0007669"/>
    <property type="project" value="InterPro"/>
</dbReference>
<dbReference type="PANTHER" id="PTHR24252">
    <property type="entry name" value="ACROSIN-RELATED"/>
    <property type="match status" value="1"/>
</dbReference>
<keyword evidence="4" id="KW-1185">Reference proteome</keyword>
<protein>
    <recommendedName>
        <fullName evidence="2">Peptidase S1 domain-containing protein</fullName>
    </recommendedName>
</protein>
<dbReference type="InterPro" id="IPR043504">
    <property type="entry name" value="Peptidase_S1_PA_chymotrypsin"/>
</dbReference>
<organism evidence="3 4">
    <name type="scientific">Chara braunii</name>
    <name type="common">Braun's stonewort</name>
    <dbReference type="NCBI Taxonomy" id="69332"/>
    <lineage>
        <taxon>Eukaryota</taxon>
        <taxon>Viridiplantae</taxon>
        <taxon>Streptophyta</taxon>
        <taxon>Charophyceae</taxon>
        <taxon>Charales</taxon>
        <taxon>Characeae</taxon>
        <taxon>Chara</taxon>
    </lineage>
</organism>
<dbReference type="PANTHER" id="PTHR24252:SF7">
    <property type="entry name" value="HYALIN"/>
    <property type="match status" value="1"/>
</dbReference>
<evidence type="ECO:0000313" key="4">
    <source>
        <dbReference type="Proteomes" id="UP000265515"/>
    </source>
</evidence>
<proteinExistence type="predicted"/>